<evidence type="ECO:0000313" key="1">
    <source>
        <dbReference type="EMBL" id="KAK5639841.1"/>
    </source>
</evidence>
<reference evidence="1 2" key="1">
    <citation type="journal article" date="2024" name="Insects">
        <title>An Improved Chromosome-Level Genome Assembly of the Firefly Pyrocoelia pectoralis.</title>
        <authorList>
            <person name="Fu X."/>
            <person name="Meyer-Rochow V.B."/>
            <person name="Ballantyne L."/>
            <person name="Zhu X."/>
        </authorList>
    </citation>
    <scope>NUCLEOTIDE SEQUENCE [LARGE SCALE GENOMIC DNA]</scope>
    <source>
        <strain evidence="1">XCY_ONT2</strain>
    </source>
</reference>
<comment type="caution">
    <text evidence="1">The sequence shown here is derived from an EMBL/GenBank/DDBJ whole genome shotgun (WGS) entry which is preliminary data.</text>
</comment>
<evidence type="ECO:0000313" key="2">
    <source>
        <dbReference type="Proteomes" id="UP001329430"/>
    </source>
</evidence>
<accession>A0AAN7V7C9</accession>
<sequence length="118" mass="13402">MSQARIEIFLPTLNLKIISHSFTVPPSIVNTAVVTQCSPFPCFCVWIICFSGAKVNIYLSYVISVIIKYIPLLVITPVLFHNEVDPDIGQNRIWFWQDGAPPHFGVHVRQFPNETFTP</sequence>
<organism evidence="1 2">
    <name type="scientific">Pyrocoelia pectoralis</name>
    <dbReference type="NCBI Taxonomy" id="417401"/>
    <lineage>
        <taxon>Eukaryota</taxon>
        <taxon>Metazoa</taxon>
        <taxon>Ecdysozoa</taxon>
        <taxon>Arthropoda</taxon>
        <taxon>Hexapoda</taxon>
        <taxon>Insecta</taxon>
        <taxon>Pterygota</taxon>
        <taxon>Neoptera</taxon>
        <taxon>Endopterygota</taxon>
        <taxon>Coleoptera</taxon>
        <taxon>Polyphaga</taxon>
        <taxon>Elateriformia</taxon>
        <taxon>Elateroidea</taxon>
        <taxon>Lampyridae</taxon>
        <taxon>Lampyrinae</taxon>
        <taxon>Pyrocoelia</taxon>
    </lineage>
</organism>
<keyword evidence="2" id="KW-1185">Reference proteome</keyword>
<gene>
    <name evidence="1" type="ORF">RI129_010652</name>
</gene>
<dbReference type="AlphaFoldDB" id="A0AAN7V7C9"/>
<protein>
    <submittedName>
        <fullName evidence="1">Uncharacterized protein</fullName>
    </submittedName>
</protein>
<dbReference type="Proteomes" id="UP001329430">
    <property type="component" value="Chromosome 8"/>
</dbReference>
<proteinExistence type="predicted"/>
<dbReference type="EMBL" id="JAVRBK010000008">
    <property type="protein sequence ID" value="KAK5639841.1"/>
    <property type="molecule type" value="Genomic_DNA"/>
</dbReference>
<name>A0AAN7V7C9_9COLE</name>